<accession>B4J425</accession>
<feature type="domain" description="Cilia- and flagella-associated protein 61 N-terminal" evidence="1">
    <location>
        <begin position="6"/>
        <end position="284"/>
    </location>
</feature>
<dbReference type="HOGENOM" id="CLU_274326_0_0_1"/>
<dbReference type="PANTHER" id="PTHR21178:SF8">
    <property type="entry name" value="CILIA- AND FLAGELLA-ASSOCIATED PROTEIN 61"/>
    <property type="match status" value="1"/>
</dbReference>
<dbReference type="OMA" id="WFLIAVR"/>
<evidence type="ECO:0000259" key="1">
    <source>
        <dbReference type="Pfam" id="PF16092"/>
    </source>
</evidence>
<dbReference type="InterPro" id="IPR056299">
    <property type="entry name" value="CFAP61_dimer"/>
</dbReference>
<dbReference type="OrthoDB" id="382863at2759"/>
<dbReference type="PANTHER" id="PTHR21178">
    <property type="entry name" value="CILIA- AND FLAGELLA-ASSOCIATED PROTEIN 61"/>
    <property type="match status" value="1"/>
</dbReference>
<evidence type="ECO:0000259" key="2">
    <source>
        <dbReference type="Pfam" id="PF23150"/>
    </source>
</evidence>
<reference evidence="3 4" key="1">
    <citation type="journal article" date="2007" name="Nature">
        <title>Evolution of genes and genomes on the Drosophila phylogeny.</title>
        <authorList>
            <consortium name="Drosophila 12 Genomes Consortium"/>
            <person name="Clark A.G."/>
            <person name="Eisen M.B."/>
            <person name="Smith D.R."/>
            <person name="Bergman C.M."/>
            <person name="Oliver B."/>
            <person name="Markow T.A."/>
            <person name="Kaufman T.C."/>
            <person name="Kellis M."/>
            <person name="Gelbart W."/>
            <person name="Iyer V.N."/>
            <person name="Pollard D.A."/>
            <person name="Sackton T.B."/>
            <person name="Larracuente A.M."/>
            <person name="Singh N.D."/>
            <person name="Abad J.P."/>
            <person name="Abt D.N."/>
            <person name="Adryan B."/>
            <person name="Aguade M."/>
            <person name="Akashi H."/>
            <person name="Anderson W.W."/>
            <person name="Aquadro C.F."/>
            <person name="Ardell D.H."/>
            <person name="Arguello R."/>
            <person name="Artieri C.G."/>
            <person name="Barbash D.A."/>
            <person name="Barker D."/>
            <person name="Barsanti P."/>
            <person name="Batterham P."/>
            <person name="Batzoglou S."/>
            <person name="Begun D."/>
            <person name="Bhutkar A."/>
            <person name="Blanco E."/>
            <person name="Bosak S.A."/>
            <person name="Bradley R.K."/>
            <person name="Brand A.D."/>
            <person name="Brent M.R."/>
            <person name="Brooks A.N."/>
            <person name="Brown R.H."/>
            <person name="Butlin R.K."/>
            <person name="Caggese C."/>
            <person name="Calvi B.R."/>
            <person name="Bernardo de Carvalho A."/>
            <person name="Caspi A."/>
            <person name="Castrezana S."/>
            <person name="Celniker S.E."/>
            <person name="Chang J.L."/>
            <person name="Chapple C."/>
            <person name="Chatterji S."/>
            <person name="Chinwalla A."/>
            <person name="Civetta A."/>
            <person name="Clifton S.W."/>
            <person name="Comeron J.M."/>
            <person name="Costello J.C."/>
            <person name="Coyne J.A."/>
            <person name="Daub J."/>
            <person name="David R.G."/>
            <person name="Delcher A.L."/>
            <person name="Delehaunty K."/>
            <person name="Do C.B."/>
            <person name="Ebling H."/>
            <person name="Edwards K."/>
            <person name="Eickbush T."/>
            <person name="Evans J.D."/>
            <person name="Filipski A."/>
            <person name="Findeiss S."/>
            <person name="Freyhult E."/>
            <person name="Fulton L."/>
            <person name="Fulton R."/>
            <person name="Garcia A.C."/>
            <person name="Gardiner A."/>
            <person name="Garfield D.A."/>
            <person name="Garvin B.E."/>
            <person name="Gibson G."/>
            <person name="Gilbert D."/>
            <person name="Gnerre S."/>
            <person name="Godfrey J."/>
            <person name="Good R."/>
            <person name="Gotea V."/>
            <person name="Gravely B."/>
            <person name="Greenberg A.J."/>
            <person name="Griffiths-Jones S."/>
            <person name="Gross S."/>
            <person name="Guigo R."/>
            <person name="Gustafson E.A."/>
            <person name="Haerty W."/>
            <person name="Hahn M.W."/>
            <person name="Halligan D.L."/>
            <person name="Halpern A.L."/>
            <person name="Halter G.M."/>
            <person name="Han M.V."/>
            <person name="Heger A."/>
            <person name="Hillier L."/>
            <person name="Hinrichs A.S."/>
            <person name="Holmes I."/>
            <person name="Hoskins R.A."/>
            <person name="Hubisz M.J."/>
            <person name="Hultmark D."/>
            <person name="Huntley M.A."/>
            <person name="Jaffe D.B."/>
            <person name="Jagadeeshan S."/>
            <person name="Jeck W.R."/>
            <person name="Johnson J."/>
            <person name="Jones C.D."/>
            <person name="Jordan W.C."/>
            <person name="Karpen G.H."/>
            <person name="Kataoka E."/>
            <person name="Keightley P.D."/>
            <person name="Kheradpour P."/>
            <person name="Kirkness E.F."/>
            <person name="Koerich L.B."/>
            <person name="Kristiansen K."/>
            <person name="Kudrna D."/>
            <person name="Kulathinal R.J."/>
            <person name="Kumar S."/>
            <person name="Kwok R."/>
            <person name="Lander E."/>
            <person name="Langley C.H."/>
            <person name="Lapoint R."/>
            <person name="Lazzaro B.P."/>
            <person name="Lee S.J."/>
            <person name="Levesque L."/>
            <person name="Li R."/>
            <person name="Lin C.F."/>
            <person name="Lin M.F."/>
            <person name="Lindblad-Toh K."/>
            <person name="Llopart A."/>
            <person name="Long M."/>
            <person name="Low L."/>
            <person name="Lozovsky E."/>
            <person name="Lu J."/>
            <person name="Luo M."/>
            <person name="Machado C.A."/>
            <person name="Makalowski W."/>
            <person name="Marzo M."/>
            <person name="Matsuda M."/>
            <person name="Matzkin L."/>
            <person name="McAllister B."/>
            <person name="McBride C.S."/>
            <person name="McKernan B."/>
            <person name="McKernan K."/>
            <person name="Mendez-Lago M."/>
            <person name="Minx P."/>
            <person name="Mollenhauer M.U."/>
            <person name="Montooth K."/>
            <person name="Mount S.M."/>
            <person name="Mu X."/>
            <person name="Myers E."/>
            <person name="Negre B."/>
            <person name="Newfeld S."/>
            <person name="Nielsen R."/>
            <person name="Noor M.A."/>
            <person name="O'Grady P."/>
            <person name="Pachter L."/>
            <person name="Papaceit M."/>
            <person name="Parisi M.J."/>
            <person name="Parisi M."/>
            <person name="Parts L."/>
            <person name="Pedersen J.S."/>
            <person name="Pesole G."/>
            <person name="Phillippy A.M."/>
            <person name="Ponting C.P."/>
            <person name="Pop M."/>
            <person name="Porcelli D."/>
            <person name="Powell J.R."/>
            <person name="Prohaska S."/>
            <person name="Pruitt K."/>
            <person name="Puig M."/>
            <person name="Quesneville H."/>
            <person name="Ram K.R."/>
            <person name="Rand D."/>
            <person name="Rasmussen M.D."/>
            <person name="Reed L.K."/>
            <person name="Reenan R."/>
            <person name="Reily A."/>
            <person name="Remington K.A."/>
            <person name="Rieger T.T."/>
            <person name="Ritchie M.G."/>
            <person name="Robin C."/>
            <person name="Rogers Y.H."/>
            <person name="Rohde C."/>
            <person name="Rozas J."/>
            <person name="Rubenfield M.J."/>
            <person name="Ruiz A."/>
            <person name="Russo S."/>
            <person name="Salzberg S.L."/>
            <person name="Sanchez-Gracia A."/>
            <person name="Saranga D.J."/>
            <person name="Sato H."/>
            <person name="Schaeffer S.W."/>
            <person name="Schatz M.C."/>
            <person name="Schlenke T."/>
            <person name="Schwartz R."/>
            <person name="Segarra C."/>
            <person name="Singh R.S."/>
            <person name="Sirot L."/>
            <person name="Sirota M."/>
            <person name="Sisneros N.B."/>
            <person name="Smith C.D."/>
            <person name="Smith T.F."/>
            <person name="Spieth J."/>
            <person name="Stage D.E."/>
            <person name="Stark A."/>
            <person name="Stephan W."/>
            <person name="Strausberg R.L."/>
            <person name="Strempel S."/>
            <person name="Sturgill D."/>
            <person name="Sutton G."/>
            <person name="Sutton G.G."/>
            <person name="Tao W."/>
            <person name="Teichmann S."/>
            <person name="Tobari Y.N."/>
            <person name="Tomimura Y."/>
            <person name="Tsolas J.M."/>
            <person name="Valente V.L."/>
            <person name="Venter E."/>
            <person name="Venter J.C."/>
            <person name="Vicario S."/>
            <person name="Vieira F.G."/>
            <person name="Vilella A.J."/>
            <person name="Villasante A."/>
            <person name="Walenz B."/>
            <person name="Wang J."/>
            <person name="Wasserman M."/>
            <person name="Watts T."/>
            <person name="Wilson D."/>
            <person name="Wilson R.K."/>
            <person name="Wing R.A."/>
            <person name="Wolfner M.F."/>
            <person name="Wong A."/>
            <person name="Wong G.K."/>
            <person name="Wu C.I."/>
            <person name="Wu G."/>
            <person name="Yamamoto D."/>
            <person name="Yang H.P."/>
            <person name="Yang S.P."/>
            <person name="Yorke J.A."/>
            <person name="Yoshida K."/>
            <person name="Zdobnov E."/>
            <person name="Zhang P."/>
            <person name="Zhang Y."/>
            <person name="Zimin A.V."/>
            <person name="Baldwin J."/>
            <person name="Abdouelleil A."/>
            <person name="Abdulkadir J."/>
            <person name="Abebe A."/>
            <person name="Abera B."/>
            <person name="Abreu J."/>
            <person name="Acer S.C."/>
            <person name="Aftuck L."/>
            <person name="Alexander A."/>
            <person name="An P."/>
            <person name="Anderson E."/>
            <person name="Anderson S."/>
            <person name="Arachi H."/>
            <person name="Azer M."/>
            <person name="Bachantsang P."/>
            <person name="Barry A."/>
            <person name="Bayul T."/>
            <person name="Berlin A."/>
            <person name="Bessette D."/>
            <person name="Bloom T."/>
            <person name="Blye J."/>
            <person name="Boguslavskiy L."/>
            <person name="Bonnet C."/>
            <person name="Boukhgalter B."/>
            <person name="Bourzgui I."/>
            <person name="Brown A."/>
            <person name="Cahill P."/>
            <person name="Channer S."/>
            <person name="Cheshatsang Y."/>
            <person name="Chuda L."/>
            <person name="Citroen M."/>
            <person name="Collymore A."/>
            <person name="Cooke P."/>
            <person name="Costello M."/>
            <person name="D'Aco K."/>
            <person name="Daza R."/>
            <person name="De Haan G."/>
            <person name="DeGray S."/>
            <person name="DeMaso C."/>
            <person name="Dhargay N."/>
            <person name="Dooley K."/>
            <person name="Dooley E."/>
            <person name="Doricent M."/>
            <person name="Dorje P."/>
            <person name="Dorjee K."/>
            <person name="Dupes A."/>
            <person name="Elong R."/>
            <person name="Falk J."/>
            <person name="Farina A."/>
            <person name="Faro S."/>
            <person name="Ferguson D."/>
            <person name="Fisher S."/>
            <person name="Foley C.D."/>
            <person name="Franke A."/>
            <person name="Friedrich D."/>
            <person name="Gadbois L."/>
            <person name="Gearin G."/>
            <person name="Gearin C.R."/>
            <person name="Giannoukos G."/>
            <person name="Goode T."/>
            <person name="Graham J."/>
            <person name="Grandbois E."/>
            <person name="Grewal S."/>
            <person name="Gyaltsen K."/>
            <person name="Hafez N."/>
            <person name="Hagos B."/>
            <person name="Hall J."/>
            <person name="Henson C."/>
            <person name="Hollinger A."/>
            <person name="Honan T."/>
            <person name="Huard M.D."/>
            <person name="Hughes L."/>
            <person name="Hurhula B."/>
            <person name="Husby M.E."/>
            <person name="Kamat A."/>
            <person name="Kanga B."/>
            <person name="Kashin S."/>
            <person name="Khazanovich D."/>
            <person name="Kisner P."/>
            <person name="Lance K."/>
            <person name="Lara M."/>
            <person name="Lee W."/>
            <person name="Lennon N."/>
            <person name="Letendre F."/>
            <person name="LeVine R."/>
            <person name="Lipovsky A."/>
            <person name="Liu X."/>
            <person name="Liu J."/>
            <person name="Liu S."/>
            <person name="Lokyitsang T."/>
            <person name="Lokyitsang Y."/>
            <person name="Lubonja R."/>
            <person name="Lui A."/>
            <person name="MacDonald P."/>
            <person name="Magnisalis V."/>
            <person name="Maru K."/>
            <person name="Matthews C."/>
            <person name="McCusker W."/>
            <person name="McDonough S."/>
            <person name="Mehta T."/>
            <person name="Meldrim J."/>
            <person name="Meneus L."/>
            <person name="Mihai O."/>
            <person name="Mihalev A."/>
            <person name="Mihova T."/>
            <person name="Mittelman R."/>
            <person name="Mlenga V."/>
            <person name="Montmayeur A."/>
            <person name="Mulrain L."/>
            <person name="Navidi A."/>
            <person name="Naylor J."/>
            <person name="Negash T."/>
            <person name="Nguyen T."/>
            <person name="Nguyen N."/>
            <person name="Nicol R."/>
            <person name="Norbu C."/>
            <person name="Norbu N."/>
            <person name="Novod N."/>
            <person name="O'Neill B."/>
            <person name="Osman S."/>
            <person name="Markiewicz E."/>
            <person name="Oyono O.L."/>
            <person name="Patti C."/>
            <person name="Phunkhang P."/>
            <person name="Pierre F."/>
            <person name="Priest M."/>
            <person name="Raghuraman S."/>
            <person name="Rege F."/>
            <person name="Reyes R."/>
            <person name="Rise C."/>
            <person name="Rogov P."/>
            <person name="Ross K."/>
            <person name="Ryan E."/>
            <person name="Settipalli S."/>
            <person name="Shea T."/>
            <person name="Sherpa N."/>
            <person name="Shi L."/>
            <person name="Shih D."/>
            <person name="Sparrow T."/>
            <person name="Spaulding J."/>
            <person name="Stalker J."/>
            <person name="Stange-Thomann N."/>
            <person name="Stavropoulos S."/>
            <person name="Stone C."/>
            <person name="Strader C."/>
            <person name="Tesfaye S."/>
            <person name="Thomson T."/>
            <person name="Thoulutsang Y."/>
            <person name="Thoulutsang D."/>
            <person name="Topham K."/>
            <person name="Topping I."/>
            <person name="Tsamla T."/>
            <person name="Vassiliev H."/>
            <person name="Vo A."/>
            <person name="Wangchuk T."/>
            <person name="Wangdi T."/>
            <person name="Weiand M."/>
            <person name="Wilkinson J."/>
            <person name="Wilson A."/>
            <person name="Yadav S."/>
            <person name="Young G."/>
            <person name="Yu Q."/>
            <person name="Zembek L."/>
            <person name="Zhong D."/>
            <person name="Zimmer A."/>
            <person name="Zwirko Z."/>
            <person name="Jaffe D.B."/>
            <person name="Alvarez P."/>
            <person name="Brockman W."/>
            <person name="Butler J."/>
            <person name="Chin C."/>
            <person name="Gnerre S."/>
            <person name="Grabherr M."/>
            <person name="Kleber M."/>
            <person name="Mauceli E."/>
            <person name="MacCallum I."/>
        </authorList>
    </citation>
    <scope>NUCLEOTIDE SEQUENCE [LARGE SCALE GENOMIC DNA]</scope>
    <source>
        <strain evidence="4">Tucson 15287-2541.00</strain>
    </source>
</reference>
<dbReference type="FunCoup" id="B4J425">
    <property type="interactions" value="1"/>
</dbReference>
<gene>
    <name evidence="3" type="primary">Dgri\GH19778</name>
    <name evidence="3" type="ORF">Dgri_GH19778</name>
</gene>
<protein>
    <submittedName>
        <fullName evidence="3">GH19778</fullName>
    </submittedName>
</protein>
<dbReference type="InterPro" id="IPR032151">
    <property type="entry name" value="CFAP61_N"/>
</dbReference>
<keyword evidence="4" id="KW-1185">Reference proteome</keyword>
<dbReference type="KEGG" id="dgr:6561203"/>
<name>B4J425_DROGR</name>
<dbReference type="InterPro" id="IPR038884">
    <property type="entry name" value="CFAP61"/>
</dbReference>
<dbReference type="InParanoid" id="B4J425"/>
<dbReference type="EMBL" id="CH916367">
    <property type="protein sequence ID" value="EDW02631.1"/>
    <property type="molecule type" value="Genomic_DNA"/>
</dbReference>
<dbReference type="Proteomes" id="UP000001070">
    <property type="component" value="Unassembled WGS sequence"/>
</dbReference>
<dbReference type="Pfam" id="PF23150">
    <property type="entry name" value="CFAP61_dimer"/>
    <property type="match status" value="1"/>
</dbReference>
<organism evidence="4">
    <name type="scientific">Drosophila grimshawi</name>
    <name type="common">Hawaiian fruit fly</name>
    <name type="synonym">Idiomyia grimshawi</name>
    <dbReference type="NCBI Taxonomy" id="7222"/>
    <lineage>
        <taxon>Eukaryota</taxon>
        <taxon>Metazoa</taxon>
        <taxon>Ecdysozoa</taxon>
        <taxon>Arthropoda</taxon>
        <taxon>Hexapoda</taxon>
        <taxon>Insecta</taxon>
        <taxon>Pterygota</taxon>
        <taxon>Neoptera</taxon>
        <taxon>Endopterygota</taxon>
        <taxon>Diptera</taxon>
        <taxon>Brachycera</taxon>
        <taxon>Muscomorpha</taxon>
        <taxon>Ephydroidea</taxon>
        <taxon>Drosophilidae</taxon>
        <taxon>Drosophila</taxon>
        <taxon>Hawaiian Drosophila</taxon>
    </lineage>
</organism>
<evidence type="ECO:0000313" key="4">
    <source>
        <dbReference type="Proteomes" id="UP000001070"/>
    </source>
</evidence>
<dbReference type="Gene3D" id="3.50.50.60">
    <property type="entry name" value="FAD/NAD(P)-binding domain"/>
    <property type="match status" value="1"/>
</dbReference>
<dbReference type="PhylomeDB" id="B4J425"/>
<dbReference type="Pfam" id="PF16092">
    <property type="entry name" value="CFAP61_N"/>
    <property type="match status" value="1"/>
</dbReference>
<dbReference type="STRING" id="7222.B4J425"/>
<sequence length="1286" mass="150782">MSLRYTVRRAIQNDVDSISSLVNADKIYGFGNKRPKFQEGQIFKQYQTHRMVVELNESSDSTLIAYAEFRNYPAIGPLPSDSWLEWLHKKYCITVNLSSLNSLFFNFCLYRCEHPDALLALLQEVFYVESRVLYLITVKTPIVPDNKHYAECFDDLKKYAMVFYPREFSITSNPNTQSVYITDRIRLLPKITYRKALPEDNDDIIEIHEYEMPEIRDKLGDFYIADELLRTDENAKNRVLIVAEVQNELQESYTAGFIWLDSDVDIRFYVRNYEMETFGNLIKFDKKKPYNSELINVKSVEPRPEAYLFTADAMDDLDAITIIGGVQFNDSGTSVASLGKLRVSSNRGTIVDTKVATSQDKFYMHEDLYLKFDLIFEKLIMASYYINEQMKRITLFYNTNSKNPQKDHIQAASNVFSLKCICVHKDFPLERLFNCLAAMYSAFPDRDYCIMTIPKSLESLRSHGEALKYFVPVAQRPSEEVNLDEIYITHRSTFFGEICMYRLEKDDADRILNLAMSGHTFSEVKTVSPASSFSFNPKADAFINIDHELQVIKHIITEVLDNESSEYDVFTIRCGDSNKSAKENTAIGFVILRKFLNHHELYFHYHLPKNDNHLNNQRAEIISLKLHPLFNDSSDVIFRILAAKTNYCDFYFIVARVKYLFSNDLKSMMMVIEPNPMKKIYFPPTEVRSRERLSDLEDHDYYNDDLIIFRHKLNPTKWFGQPNKLVIIGFTPVAKAFLRQLVFHWNSKDHVNSENFTCLPRLQVIVIAAPGVVEADYDCMFQCPYCDNMGECYLHHQQSCCYVRDVLVRIDLRLWVHFVIGRVNYVNREKKYVKINKSCEIYYDTLLLMNYLNHCLKTEQVIHHSGRLPSNFVEINNRLDKFILFYKLRVLLEKHARNHHILIYGGNLQTYECISFLMSHGVAPERVILVIPYRKVGTQEQQKLKNPYYDRNIQHVLDDMLNDCKIQTHSDLIFSHWMQHGTANFILEVVFTKFSSKKVFKCDCDIFISFDEGNMDTYTKEWLMESEITLSGSKILVNKEFQTNDPDIYAAGTFIEIKDYLNHQYQYVSERETAIKLMHILKLNASDTFFEDKYSQPTFFKALLPLGYFIFKVTMPCRYLASKIIGCSSYTLTSYHKNTFCRIGLTSKMIVDEIVIVTKEDQDFDYLEHFCGKHESMLNNLKARHQNGQIKCLMRFLREPWTELLMHDDFNDFQVENHRMLLPMIKGLDINKRCFKELLIVNQRVLEENLLEFIRKNRRDFHHDFALPEDYVTMDRFSGTCGSSKI</sequence>
<evidence type="ECO:0000313" key="3">
    <source>
        <dbReference type="EMBL" id="EDW02631.1"/>
    </source>
</evidence>
<dbReference type="InterPro" id="IPR036188">
    <property type="entry name" value="FAD/NAD-bd_sf"/>
</dbReference>
<proteinExistence type="predicted"/>
<dbReference type="eggNOG" id="ENOG502QSEC">
    <property type="taxonomic scope" value="Eukaryota"/>
</dbReference>
<feature type="domain" description="CFAP61 dimerisation" evidence="2">
    <location>
        <begin position="1093"/>
        <end position="1205"/>
    </location>
</feature>